<evidence type="ECO:0000313" key="1">
    <source>
        <dbReference type="EMBL" id="KAB2578235.1"/>
    </source>
</evidence>
<sequence length="262" mass="30634">MEELHDFMAQLRPLWLEPASSNLTTLVLYQSFYFGFSPKLDLRGLHIPNLRTLALGNYVFTHDWQLDWLSSHSSSLQNLYLDDCLVVFYALFYETEVDSEGYPVIDTNGSNDTSRMDQYMFFDQTWSRILGHFRTHLSSLRHFRMGKSTRWQRYNTPFHPSEYENLEIGIFRDRYQMFNMGIGPCQYTDEFTSRSSRTPLEDVFTEEDGRGTADGDRAYAFLERFDEQGREDTNALVELLNAIGQPLPEDIDRVGDLMLPGY</sequence>
<dbReference type="SUPFAM" id="SSF52047">
    <property type="entry name" value="RNI-like"/>
    <property type="match status" value="1"/>
</dbReference>
<reference evidence="1 2" key="1">
    <citation type="journal article" date="2019" name="Sci. Rep.">
        <title>A multi-omics analysis of the grapevine pathogen Lasiodiplodia theobromae reveals that temperature affects the expression of virulence- and pathogenicity-related genes.</title>
        <authorList>
            <person name="Felix C."/>
            <person name="Meneses R."/>
            <person name="Goncalves M.F.M."/>
            <person name="Tilleman L."/>
            <person name="Duarte A.S."/>
            <person name="Jorrin-Novo J.V."/>
            <person name="Van de Peer Y."/>
            <person name="Deforce D."/>
            <person name="Van Nieuwerburgh F."/>
            <person name="Esteves A.C."/>
            <person name="Alves A."/>
        </authorList>
    </citation>
    <scope>NUCLEOTIDE SEQUENCE [LARGE SCALE GENOMIC DNA]</scope>
    <source>
        <strain evidence="1 2">LA-SOL3</strain>
    </source>
</reference>
<dbReference type="AlphaFoldDB" id="A0A5N5DK27"/>
<gene>
    <name evidence="1" type="ORF">DBV05_g3267</name>
</gene>
<dbReference type="Proteomes" id="UP000325902">
    <property type="component" value="Unassembled WGS sequence"/>
</dbReference>
<evidence type="ECO:0000313" key="2">
    <source>
        <dbReference type="Proteomes" id="UP000325902"/>
    </source>
</evidence>
<dbReference type="PANTHER" id="PTHR42057">
    <property type="entry name" value="F-BOX DOMAIN PROTEIN (AFU_ORTHOLOGUE AFUA_4G00200)"/>
    <property type="match status" value="1"/>
</dbReference>
<protein>
    <submittedName>
        <fullName evidence="1">Uncharacterized protein</fullName>
    </submittedName>
</protein>
<dbReference type="PANTHER" id="PTHR42057:SF2">
    <property type="entry name" value="F-BOX DOMAIN PROTEIN (AFU_ORTHOLOGUE AFUA_4G00200)-RELATED"/>
    <property type="match status" value="1"/>
</dbReference>
<organism evidence="1 2">
    <name type="scientific">Lasiodiplodia theobromae</name>
    <dbReference type="NCBI Taxonomy" id="45133"/>
    <lineage>
        <taxon>Eukaryota</taxon>
        <taxon>Fungi</taxon>
        <taxon>Dikarya</taxon>
        <taxon>Ascomycota</taxon>
        <taxon>Pezizomycotina</taxon>
        <taxon>Dothideomycetes</taxon>
        <taxon>Dothideomycetes incertae sedis</taxon>
        <taxon>Botryosphaeriales</taxon>
        <taxon>Botryosphaeriaceae</taxon>
        <taxon>Lasiodiplodia</taxon>
    </lineage>
</organism>
<proteinExistence type="predicted"/>
<keyword evidence="2" id="KW-1185">Reference proteome</keyword>
<comment type="caution">
    <text evidence="1">The sequence shown here is derived from an EMBL/GenBank/DDBJ whole genome shotgun (WGS) entry which is preliminary data.</text>
</comment>
<name>A0A5N5DK27_9PEZI</name>
<dbReference type="EMBL" id="VCHE01000013">
    <property type="protein sequence ID" value="KAB2578235.1"/>
    <property type="molecule type" value="Genomic_DNA"/>
</dbReference>
<dbReference type="OrthoDB" id="3878647at2759"/>
<accession>A0A5N5DK27</accession>